<reference evidence="1" key="1">
    <citation type="submission" date="2016-10" db="EMBL/GenBank/DDBJ databases">
        <title>Sequence of Gallionella enrichment culture.</title>
        <authorList>
            <person name="Poehlein A."/>
            <person name="Muehling M."/>
            <person name="Daniel R."/>
        </authorList>
    </citation>
    <scope>NUCLEOTIDE SEQUENCE</scope>
</reference>
<protein>
    <submittedName>
        <fullName evidence="1">Uncharacterized protein</fullName>
    </submittedName>
</protein>
<evidence type="ECO:0000313" key="1">
    <source>
        <dbReference type="EMBL" id="OIQ72122.1"/>
    </source>
</evidence>
<comment type="caution">
    <text evidence="1">The sequence shown here is derived from an EMBL/GenBank/DDBJ whole genome shotgun (WGS) entry which is preliminary data.</text>
</comment>
<organism evidence="1">
    <name type="scientific">mine drainage metagenome</name>
    <dbReference type="NCBI Taxonomy" id="410659"/>
    <lineage>
        <taxon>unclassified sequences</taxon>
        <taxon>metagenomes</taxon>
        <taxon>ecological metagenomes</taxon>
    </lineage>
</organism>
<accession>A0A1J5PLS9</accession>
<gene>
    <name evidence="1" type="ORF">GALL_462560</name>
</gene>
<dbReference type="EMBL" id="MLJW01003408">
    <property type="protein sequence ID" value="OIQ72122.1"/>
    <property type="molecule type" value="Genomic_DNA"/>
</dbReference>
<dbReference type="AlphaFoldDB" id="A0A1J5PLS9"/>
<proteinExistence type="predicted"/>
<name>A0A1J5PLS9_9ZZZZ</name>
<sequence length="67" mass="7689">MANSEDTADKAFAALFELFSKPIRSPQKAFRTYQLTFENGEPIFTLSKVDRILEKVFEEIFDPGTIK</sequence>